<proteinExistence type="predicted"/>
<dbReference type="Proteomes" id="UP000011778">
    <property type="component" value="Unassembled WGS sequence"/>
</dbReference>
<dbReference type="EMBL" id="AFMD02000431">
    <property type="protein sequence ID" value="EMG20247.1"/>
    <property type="molecule type" value="Genomic_DNA"/>
</dbReference>
<name>M3IHR2_LEPIT</name>
<evidence type="ECO:0000313" key="2">
    <source>
        <dbReference type="Proteomes" id="UP000011778"/>
    </source>
</evidence>
<dbReference type="AlphaFoldDB" id="M3IHR2"/>
<comment type="caution">
    <text evidence="1">The sequence shown here is derived from an EMBL/GenBank/DDBJ whole genome shotgun (WGS) entry which is preliminary data.</text>
</comment>
<organism evidence="1 2">
    <name type="scientific">Leptospira interrogans serovar Copenhageni str. LT2050</name>
    <dbReference type="NCBI Taxonomy" id="1001598"/>
    <lineage>
        <taxon>Bacteria</taxon>
        <taxon>Pseudomonadati</taxon>
        <taxon>Spirochaetota</taxon>
        <taxon>Spirochaetia</taxon>
        <taxon>Leptospirales</taxon>
        <taxon>Leptospiraceae</taxon>
        <taxon>Leptospira</taxon>
    </lineage>
</organism>
<accession>M3IHR2</accession>
<sequence>MSQKNAIIWHITSGKEFPIQIWKHPRVNIELSKVALDGLGAIDLLKADIHIFFLSVNLEEWNQVRESIRKFELHPYASLIIIYSDEAEKLREWFQRTVKLKC</sequence>
<protein>
    <submittedName>
        <fullName evidence="1">Uncharacterized protein</fullName>
    </submittedName>
</protein>
<reference evidence="1 2" key="1">
    <citation type="submission" date="2013-02" db="EMBL/GenBank/DDBJ databases">
        <authorList>
            <person name="Harkins D.M."/>
            <person name="Durkin A.S."/>
            <person name="Brinkac L.M."/>
            <person name="Haft D.H."/>
            <person name="Selengut J.D."/>
            <person name="Sanka R."/>
            <person name="DePew J."/>
            <person name="Purushe J."/>
            <person name="Tulsiani S.M."/>
            <person name="Graham G.C."/>
            <person name="Burns M.-A."/>
            <person name="Dohnt M.F."/>
            <person name="Smythe L.D."/>
            <person name="McKay D.B."/>
            <person name="Craig S.B."/>
            <person name="Vinetz J.M."/>
            <person name="Sutton G.G."/>
            <person name="Nierman W.C."/>
            <person name="Fouts D.E."/>
        </authorList>
    </citation>
    <scope>NUCLEOTIDE SEQUENCE [LARGE SCALE GENOMIC DNA]</scope>
    <source>
        <strain evidence="1 2">LT2050</strain>
    </source>
</reference>
<evidence type="ECO:0000313" key="1">
    <source>
        <dbReference type="EMBL" id="EMG20247.1"/>
    </source>
</evidence>
<gene>
    <name evidence="1" type="ORF">LEP1GSC150_0151</name>
</gene>